<keyword evidence="6" id="KW-0276">Fatty acid metabolism</keyword>
<evidence type="ECO:0000256" key="11">
    <source>
        <dbReference type="ARBA" id="ARBA00023136"/>
    </source>
</evidence>
<dbReference type="GO" id="GO:0006636">
    <property type="term" value="P:unsaturated fatty acid biosynthetic process"/>
    <property type="evidence" value="ECO:0007669"/>
    <property type="project" value="TreeGrafter"/>
</dbReference>
<proteinExistence type="inferred from homology"/>
<comment type="cofactor">
    <cofactor evidence="13">
        <name>Fe(2+)</name>
        <dbReference type="ChEBI" id="CHEBI:29033"/>
    </cofactor>
</comment>
<evidence type="ECO:0000256" key="1">
    <source>
        <dbReference type="ARBA" id="ARBA00004141"/>
    </source>
</evidence>
<keyword evidence="8 13" id="KW-0560">Oxidoreductase</keyword>
<keyword evidence="4 13" id="KW-0812">Transmembrane</keyword>
<evidence type="ECO:0000256" key="7">
    <source>
        <dbReference type="ARBA" id="ARBA00022989"/>
    </source>
</evidence>
<evidence type="ECO:0000256" key="14">
    <source>
        <dbReference type="SAM" id="Phobius"/>
    </source>
</evidence>
<keyword evidence="5" id="KW-0479">Metal-binding</keyword>
<evidence type="ECO:0000256" key="13">
    <source>
        <dbReference type="RuleBase" id="RU000581"/>
    </source>
</evidence>
<dbReference type="PRINTS" id="PR00075">
    <property type="entry name" value="FACDDSATRASE"/>
</dbReference>
<keyword evidence="11 14" id="KW-0472">Membrane</keyword>
<evidence type="ECO:0000256" key="6">
    <source>
        <dbReference type="ARBA" id="ARBA00022832"/>
    </source>
</evidence>
<dbReference type="InterPro" id="IPR005804">
    <property type="entry name" value="FA_desaturase_dom"/>
</dbReference>
<evidence type="ECO:0000313" key="17">
    <source>
        <dbReference type="Proteomes" id="UP000235023"/>
    </source>
</evidence>
<keyword evidence="7 14" id="KW-1133">Transmembrane helix</keyword>
<keyword evidence="17" id="KW-1185">Reference proteome</keyword>
<dbReference type="OrthoDB" id="10260134at2759"/>
<reference evidence="17" key="1">
    <citation type="submission" date="2017-12" db="EMBL/GenBank/DDBJ databases">
        <authorList>
            <consortium name="DOE Joint Genome Institute"/>
            <person name="Mondo S.J."/>
            <person name="Kjaerbolling I."/>
            <person name="Vesth T.C."/>
            <person name="Frisvad J.C."/>
            <person name="Nybo J.L."/>
            <person name="Theobald S."/>
            <person name="Kuo A."/>
            <person name="Bowyer P."/>
            <person name="Matsuda Y."/>
            <person name="Lyhne E.K."/>
            <person name="Kogle M.E."/>
            <person name="Clum A."/>
            <person name="Lipzen A."/>
            <person name="Salamov A."/>
            <person name="Ngan C.Y."/>
            <person name="Daum C."/>
            <person name="Chiniquy J."/>
            <person name="Barry K."/>
            <person name="LaButti K."/>
            <person name="Haridas S."/>
            <person name="Simmons B.A."/>
            <person name="Magnuson J.K."/>
            <person name="Mortensen U.H."/>
            <person name="Larsen T.O."/>
            <person name="Grigoriev I.V."/>
            <person name="Baker S.E."/>
            <person name="Andersen M.R."/>
            <person name="Nordberg H.P."/>
            <person name="Cantor M.N."/>
            <person name="Hua S.X."/>
        </authorList>
    </citation>
    <scope>NUCLEOTIDE SEQUENCE [LARGE SCALE GENOMIC DNA]</scope>
    <source>
        <strain evidence="17">IBT 19404</strain>
    </source>
</reference>
<evidence type="ECO:0000256" key="9">
    <source>
        <dbReference type="ARBA" id="ARBA00023004"/>
    </source>
</evidence>
<feature type="transmembrane region" description="Helical" evidence="14">
    <location>
        <begin position="162"/>
        <end position="183"/>
    </location>
</feature>
<evidence type="ECO:0000256" key="12">
    <source>
        <dbReference type="ARBA" id="ARBA00023160"/>
    </source>
</evidence>
<dbReference type="PANTHER" id="PTHR11351">
    <property type="entry name" value="ACYL-COA DESATURASE"/>
    <property type="match status" value="1"/>
</dbReference>
<feature type="domain" description="Fatty acid desaturase" evidence="15">
    <location>
        <begin position="50"/>
        <end position="250"/>
    </location>
</feature>
<feature type="transmembrane region" description="Helical" evidence="14">
    <location>
        <begin position="23"/>
        <end position="43"/>
    </location>
</feature>
<comment type="subcellular location">
    <subcellularLocation>
        <location evidence="1">Membrane</location>
        <topology evidence="1">Multi-pass membrane protein</topology>
    </subcellularLocation>
</comment>
<dbReference type="CDD" id="cd03505">
    <property type="entry name" value="Delta9-FADS-like"/>
    <property type="match status" value="1"/>
</dbReference>
<dbReference type="PROSITE" id="PS00476">
    <property type="entry name" value="FATTY_ACID_DESATUR_1"/>
    <property type="match status" value="1"/>
</dbReference>
<evidence type="ECO:0000313" key="16">
    <source>
        <dbReference type="EMBL" id="PLN85919.1"/>
    </source>
</evidence>
<dbReference type="Proteomes" id="UP000235023">
    <property type="component" value="Unassembled WGS sequence"/>
</dbReference>
<evidence type="ECO:0000256" key="8">
    <source>
        <dbReference type="ARBA" id="ARBA00023002"/>
    </source>
</evidence>
<keyword evidence="12 13" id="KW-0275">Fatty acid biosynthesis</keyword>
<evidence type="ECO:0000256" key="10">
    <source>
        <dbReference type="ARBA" id="ARBA00023098"/>
    </source>
</evidence>
<protein>
    <recommendedName>
        <fullName evidence="15">Fatty acid desaturase domain-containing protein</fullName>
    </recommendedName>
</protein>
<feature type="transmembrane region" description="Helical" evidence="14">
    <location>
        <begin position="50"/>
        <end position="71"/>
    </location>
</feature>
<dbReference type="PANTHER" id="PTHR11351:SF31">
    <property type="entry name" value="DESATURASE 1, ISOFORM A-RELATED"/>
    <property type="match status" value="1"/>
</dbReference>
<feature type="transmembrane region" description="Helical" evidence="14">
    <location>
        <begin position="125"/>
        <end position="142"/>
    </location>
</feature>
<sequence length="300" mass="34300">MFNVEITKSLQQELIFYCKNFDFLHASFLIGSTILCCYGLSIVRLQVATAILLLTLHHVYSLGITAGYHRLWTHRSYRACLPIRYLLAFVGAGQFQWSIIWWSTHHRAHHRYLDTDQDPYNARRGLFYSHIGWIIGLAPSTWGKVDVSDVKADPVAVWQQRYYIPIAILSGLIIPAAIAHVGWNDLAGGFIYAGVLRVCLHLQMTFLVNSLAHYAGSQPYSTDNTSRDNLFVALLTSGEGYHNFHHRFPADYRNGVHVLAFDPAKWFIWSCTRLGLTSRLRRTPQREIESAYRTVLRSIG</sequence>
<dbReference type="GO" id="GO:0005789">
    <property type="term" value="C:endoplasmic reticulum membrane"/>
    <property type="evidence" value="ECO:0007669"/>
    <property type="project" value="TreeGrafter"/>
</dbReference>
<gene>
    <name evidence="16" type="ORF">BDW42DRAFT_190425</name>
</gene>
<dbReference type="Pfam" id="PF00487">
    <property type="entry name" value="FA_desaturase"/>
    <property type="match status" value="1"/>
</dbReference>
<evidence type="ECO:0000259" key="15">
    <source>
        <dbReference type="Pfam" id="PF00487"/>
    </source>
</evidence>
<dbReference type="GO" id="GO:0005506">
    <property type="term" value="F:iron ion binding"/>
    <property type="evidence" value="ECO:0007669"/>
    <property type="project" value="TreeGrafter"/>
</dbReference>
<dbReference type="GO" id="GO:0004768">
    <property type="term" value="F:stearoyl-CoA 9-desaturase activity"/>
    <property type="evidence" value="ECO:0007669"/>
    <property type="project" value="TreeGrafter"/>
</dbReference>
<evidence type="ECO:0000256" key="3">
    <source>
        <dbReference type="ARBA" id="ARBA00022516"/>
    </source>
</evidence>
<evidence type="ECO:0000256" key="5">
    <source>
        <dbReference type="ARBA" id="ARBA00022723"/>
    </source>
</evidence>
<name>A0A2J5I7F0_9EURO</name>
<dbReference type="EMBL" id="KZ559501">
    <property type="protein sequence ID" value="PLN85919.1"/>
    <property type="molecule type" value="Genomic_DNA"/>
</dbReference>
<comment type="domain">
    <text evidence="13">The histidine box domains are involved in binding the catalytic metal ions.</text>
</comment>
<dbReference type="InterPro" id="IPR015876">
    <property type="entry name" value="Acyl-CoA_DS"/>
</dbReference>
<comment type="similarity">
    <text evidence="2 13">Belongs to the fatty acid desaturase type 1 family.</text>
</comment>
<evidence type="ECO:0000256" key="2">
    <source>
        <dbReference type="ARBA" id="ARBA00009295"/>
    </source>
</evidence>
<keyword evidence="3 13" id="KW-0444">Lipid biosynthesis</keyword>
<accession>A0A2J5I7F0</accession>
<organism evidence="16 17">
    <name type="scientific">Aspergillus taichungensis</name>
    <dbReference type="NCBI Taxonomy" id="482145"/>
    <lineage>
        <taxon>Eukaryota</taxon>
        <taxon>Fungi</taxon>
        <taxon>Dikarya</taxon>
        <taxon>Ascomycota</taxon>
        <taxon>Pezizomycotina</taxon>
        <taxon>Eurotiomycetes</taxon>
        <taxon>Eurotiomycetidae</taxon>
        <taxon>Eurotiales</taxon>
        <taxon>Aspergillaceae</taxon>
        <taxon>Aspergillus</taxon>
        <taxon>Aspergillus subgen. Circumdati</taxon>
    </lineage>
</organism>
<keyword evidence="9" id="KW-0408">Iron</keyword>
<keyword evidence="10" id="KW-0443">Lipid metabolism</keyword>
<dbReference type="AlphaFoldDB" id="A0A2J5I7F0"/>
<dbReference type="InterPro" id="IPR001522">
    <property type="entry name" value="FADS-1_CS"/>
</dbReference>
<evidence type="ECO:0000256" key="4">
    <source>
        <dbReference type="ARBA" id="ARBA00022692"/>
    </source>
</evidence>
<feature type="transmembrane region" description="Helical" evidence="14">
    <location>
        <begin position="83"/>
        <end position="104"/>
    </location>
</feature>